<protein>
    <submittedName>
        <fullName evidence="3">Replicase polyprotein 1a</fullName>
    </submittedName>
</protein>
<dbReference type="Proteomes" id="UP001558632">
    <property type="component" value="Unassembled WGS sequence"/>
</dbReference>
<keyword evidence="4" id="KW-1185">Reference proteome</keyword>
<proteinExistence type="predicted"/>
<sequence length="144" mass="16167">MLAQSAVHFAATENFYPLKVESRRQPQSTKELFANGGIGANSSSRQFRSKRAAEDDSKCCLYSQNDDDDNDDDDDDDDIEQDMDEQRKLPVEFEDDDLTGPDNLLLGSHPRQPLPSPILPSMYNNSKRSLPRQPNARPGPKDVV</sequence>
<name>A0ABR3KZ76_TRISP</name>
<reference evidence="3" key="1">
    <citation type="submission" date="2024-06" db="EMBL/GenBank/DDBJ databases">
        <authorList>
            <person name="Korhonen P.K."/>
            <person name="La Rosa G."/>
            <person name="Gomez-Morales M.A."/>
            <person name="Tosini F."/>
            <person name="Sumanam S."/>
            <person name="Young N.D."/>
            <person name="Chang B.C."/>
            <person name="Gasser R.B."/>
        </authorList>
    </citation>
    <scope>NUCLEOTIDE SEQUENCE</scope>
    <source>
        <strain evidence="3">ISS534</strain>
    </source>
</reference>
<evidence type="ECO:0000313" key="2">
    <source>
        <dbReference type="EMBL" id="KAL1241970.1"/>
    </source>
</evidence>
<dbReference type="EMBL" id="JBEUSY010000049">
    <property type="protein sequence ID" value="KAL1245914.1"/>
    <property type="molecule type" value="Genomic_DNA"/>
</dbReference>
<reference evidence="3 4" key="2">
    <citation type="submission" date="2024-07" db="EMBL/GenBank/DDBJ databases">
        <title>Enhanced genomic and transcriptomic resources for Trichinella pseudospiralis and T. spiralis underpin the discovery of pronounced molecular differences between stages and species.</title>
        <authorList>
            <person name="Pasi K.K."/>
            <person name="La Rosa G."/>
            <person name="Gomez-Morales M.A."/>
            <person name="Tosini F."/>
            <person name="Sumanam S."/>
            <person name="Young N.D."/>
            <person name="Chang B.C."/>
            <person name="Robin G.B."/>
        </authorList>
    </citation>
    <scope>NUCLEOTIDE SEQUENCE [LARGE SCALE GENOMIC DNA]</scope>
    <source>
        <strain evidence="3">ISS534</strain>
    </source>
</reference>
<feature type="compositionally biased region" description="Acidic residues" evidence="1">
    <location>
        <begin position="65"/>
        <end position="83"/>
    </location>
</feature>
<evidence type="ECO:0000313" key="4">
    <source>
        <dbReference type="Proteomes" id="UP001558632"/>
    </source>
</evidence>
<comment type="caution">
    <text evidence="3">The sequence shown here is derived from an EMBL/GenBank/DDBJ whole genome shotgun (WGS) entry which is preliminary data.</text>
</comment>
<evidence type="ECO:0000256" key="1">
    <source>
        <dbReference type="SAM" id="MobiDB-lite"/>
    </source>
</evidence>
<evidence type="ECO:0000313" key="3">
    <source>
        <dbReference type="EMBL" id="KAL1245914.1"/>
    </source>
</evidence>
<accession>A0ABR3KZ76</accession>
<feature type="region of interest" description="Disordered" evidence="1">
    <location>
        <begin position="21"/>
        <end position="144"/>
    </location>
</feature>
<gene>
    <name evidence="3" type="ORF">TSPI_09074</name>
    <name evidence="2" type="ORF">TSPI_09130</name>
</gene>
<organism evidence="3 4">
    <name type="scientific">Trichinella spiralis</name>
    <name type="common">Trichina worm</name>
    <dbReference type="NCBI Taxonomy" id="6334"/>
    <lineage>
        <taxon>Eukaryota</taxon>
        <taxon>Metazoa</taxon>
        <taxon>Ecdysozoa</taxon>
        <taxon>Nematoda</taxon>
        <taxon>Enoplea</taxon>
        <taxon>Dorylaimia</taxon>
        <taxon>Trichinellida</taxon>
        <taxon>Trichinellidae</taxon>
        <taxon>Trichinella</taxon>
    </lineage>
</organism>
<dbReference type="EMBL" id="JBEUSY010000232">
    <property type="protein sequence ID" value="KAL1241970.1"/>
    <property type="molecule type" value="Genomic_DNA"/>
</dbReference>